<keyword evidence="4" id="KW-0999">Mitochondrion inner membrane</keyword>
<reference evidence="10 11" key="1">
    <citation type="submission" date="2018-11" db="EMBL/GenBank/DDBJ databases">
        <authorList>
            <consortium name="Pathogen Informatics"/>
        </authorList>
    </citation>
    <scope>NUCLEOTIDE SEQUENCE [LARGE SCALE GENOMIC DNA]</scope>
</reference>
<evidence type="ECO:0000256" key="7">
    <source>
        <dbReference type="ARBA" id="ARBA00023128"/>
    </source>
</evidence>
<dbReference type="PANTHER" id="PTHR12294:SF13">
    <property type="entry name" value="MITOCHONDRIAL CALCIUM UPTAKE 3, ISOFORM D"/>
    <property type="match status" value="1"/>
</dbReference>
<evidence type="ECO:0000256" key="6">
    <source>
        <dbReference type="ARBA" id="ARBA00022946"/>
    </source>
</evidence>
<dbReference type="InterPro" id="IPR011992">
    <property type="entry name" value="EF-hand-dom_pair"/>
</dbReference>
<gene>
    <name evidence="10" type="ORF">DILT_LOCUS15421</name>
</gene>
<organism evidence="10 11">
    <name type="scientific">Dibothriocephalus latus</name>
    <name type="common">Fish tapeworm</name>
    <name type="synonym">Diphyllobothrium latum</name>
    <dbReference type="NCBI Taxonomy" id="60516"/>
    <lineage>
        <taxon>Eukaryota</taxon>
        <taxon>Metazoa</taxon>
        <taxon>Spiralia</taxon>
        <taxon>Lophotrochozoa</taxon>
        <taxon>Platyhelminthes</taxon>
        <taxon>Cestoda</taxon>
        <taxon>Eucestoda</taxon>
        <taxon>Diphyllobothriidea</taxon>
        <taxon>Diphyllobothriidae</taxon>
        <taxon>Dibothriocephalus</taxon>
    </lineage>
</organism>
<keyword evidence="5" id="KW-0106">Calcium</keyword>
<sequence>MWGLSDEFQRAARAVTGKYLNKAIVDTVFLLFDADGDGHLSPDEFVAFIRSYIARGTRNEYASESAAQNFTSCVAARAHTT</sequence>
<protein>
    <recommendedName>
        <fullName evidence="9">EF-hand domain-containing protein</fullName>
    </recommendedName>
</protein>
<dbReference type="GO" id="GO:0005758">
    <property type="term" value="C:mitochondrial intermembrane space"/>
    <property type="evidence" value="ECO:0007669"/>
    <property type="project" value="UniProtKB-SubCell"/>
</dbReference>
<evidence type="ECO:0000313" key="11">
    <source>
        <dbReference type="Proteomes" id="UP000281553"/>
    </source>
</evidence>
<evidence type="ECO:0000256" key="5">
    <source>
        <dbReference type="ARBA" id="ARBA00022837"/>
    </source>
</evidence>
<dbReference type="InterPro" id="IPR002048">
    <property type="entry name" value="EF_hand_dom"/>
</dbReference>
<evidence type="ECO:0000256" key="3">
    <source>
        <dbReference type="ARBA" id="ARBA00022737"/>
    </source>
</evidence>
<dbReference type="GO" id="GO:0036444">
    <property type="term" value="P:calcium import into the mitochondrion"/>
    <property type="evidence" value="ECO:0007669"/>
    <property type="project" value="TreeGrafter"/>
</dbReference>
<comment type="subcellular location">
    <subcellularLocation>
        <location evidence="1">Mitochondrion inner membrane</location>
    </subcellularLocation>
    <subcellularLocation>
        <location evidence="2">Mitochondrion intermembrane space</location>
    </subcellularLocation>
</comment>
<evidence type="ECO:0000313" key="10">
    <source>
        <dbReference type="EMBL" id="VDN29759.1"/>
    </source>
</evidence>
<dbReference type="SUPFAM" id="SSF47473">
    <property type="entry name" value="EF-hand"/>
    <property type="match status" value="1"/>
</dbReference>
<dbReference type="AlphaFoldDB" id="A0A3P7QHK3"/>
<dbReference type="GO" id="GO:0005509">
    <property type="term" value="F:calcium ion binding"/>
    <property type="evidence" value="ECO:0007669"/>
    <property type="project" value="InterPro"/>
</dbReference>
<dbReference type="SMART" id="SM00054">
    <property type="entry name" value="EFh"/>
    <property type="match status" value="1"/>
</dbReference>
<dbReference type="Pfam" id="PF00036">
    <property type="entry name" value="EF-hand_1"/>
    <property type="match status" value="1"/>
</dbReference>
<evidence type="ECO:0000259" key="9">
    <source>
        <dbReference type="PROSITE" id="PS50222"/>
    </source>
</evidence>
<proteinExistence type="predicted"/>
<keyword evidence="6" id="KW-0809">Transit peptide</keyword>
<dbReference type="OrthoDB" id="5859791at2759"/>
<evidence type="ECO:0000256" key="2">
    <source>
        <dbReference type="ARBA" id="ARBA00004569"/>
    </source>
</evidence>
<evidence type="ECO:0000256" key="1">
    <source>
        <dbReference type="ARBA" id="ARBA00004273"/>
    </source>
</evidence>
<name>A0A3P7QHK3_DIBLA</name>
<evidence type="ECO:0000256" key="8">
    <source>
        <dbReference type="ARBA" id="ARBA00023136"/>
    </source>
</evidence>
<dbReference type="Proteomes" id="UP000281553">
    <property type="component" value="Unassembled WGS sequence"/>
</dbReference>
<dbReference type="GO" id="GO:1990246">
    <property type="term" value="C:uniplex complex"/>
    <property type="evidence" value="ECO:0007669"/>
    <property type="project" value="TreeGrafter"/>
</dbReference>
<dbReference type="PANTHER" id="PTHR12294">
    <property type="entry name" value="EF HAND DOMAIN FAMILY A1,A2-RELATED"/>
    <property type="match status" value="1"/>
</dbReference>
<accession>A0A3P7QHK3</accession>
<keyword evidence="8" id="KW-0472">Membrane</keyword>
<dbReference type="PROSITE" id="PS50222">
    <property type="entry name" value="EF_HAND_2"/>
    <property type="match status" value="1"/>
</dbReference>
<feature type="domain" description="EF-hand" evidence="9">
    <location>
        <begin position="20"/>
        <end position="55"/>
    </location>
</feature>
<dbReference type="Gene3D" id="1.10.238.10">
    <property type="entry name" value="EF-hand"/>
    <property type="match status" value="1"/>
</dbReference>
<keyword evidence="3" id="KW-0677">Repeat</keyword>
<evidence type="ECO:0000256" key="4">
    <source>
        <dbReference type="ARBA" id="ARBA00022792"/>
    </source>
</evidence>
<dbReference type="GO" id="GO:0051560">
    <property type="term" value="P:mitochondrial calcium ion homeostasis"/>
    <property type="evidence" value="ECO:0007669"/>
    <property type="project" value="TreeGrafter"/>
</dbReference>
<keyword evidence="7" id="KW-0496">Mitochondrion</keyword>
<dbReference type="EMBL" id="UYRU01079034">
    <property type="protein sequence ID" value="VDN29759.1"/>
    <property type="molecule type" value="Genomic_DNA"/>
</dbReference>
<keyword evidence="11" id="KW-1185">Reference proteome</keyword>
<dbReference type="InterPro" id="IPR018247">
    <property type="entry name" value="EF_Hand_1_Ca_BS"/>
</dbReference>
<dbReference type="InterPro" id="IPR039800">
    <property type="entry name" value="MICU1/2/3"/>
</dbReference>
<dbReference type="PROSITE" id="PS00018">
    <property type="entry name" value="EF_HAND_1"/>
    <property type="match status" value="1"/>
</dbReference>